<evidence type="ECO:0000256" key="13">
    <source>
        <dbReference type="PIRSR" id="PIRSR035805-1"/>
    </source>
</evidence>
<dbReference type="RefSeq" id="WP_009885698.1">
    <property type="nucleotide sequence ID" value="NC_018497.1"/>
</dbReference>
<dbReference type="Gene3D" id="3.40.50.300">
    <property type="entry name" value="P-loop containing nucleotide triphosphate hydrolases"/>
    <property type="match status" value="1"/>
</dbReference>
<dbReference type="SUPFAM" id="SSF52540">
    <property type="entry name" value="P-loop containing nucleoside triphosphate hydrolases"/>
    <property type="match status" value="1"/>
</dbReference>
<feature type="binding site" evidence="12">
    <location>
        <begin position="20"/>
        <end position="27"/>
    </location>
    <ligand>
        <name>ATP</name>
        <dbReference type="ChEBI" id="CHEBI:30616"/>
    </ligand>
</feature>
<evidence type="ECO:0000313" key="18">
    <source>
        <dbReference type="Proteomes" id="UP000005254"/>
    </source>
</evidence>
<dbReference type="GO" id="GO:0071897">
    <property type="term" value="P:DNA biosynthetic process"/>
    <property type="evidence" value="ECO:0007669"/>
    <property type="project" value="UniProtKB-KW"/>
</dbReference>
<feature type="binding site" evidence="14">
    <location>
        <position position="181"/>
    </location>
    <ligand>
        <name>substrate</name>
    </ligand>
</feature>
<comment type="similarity">
    <text evidence="1 12 16">Belongs to the thymidine kinase family.</text>
</comment>
<dbReference type="GO" id="GO:0005737">
    <property type="term" value="C:cytoplasm"/>
    <property type="evidence" value="ECO:0007669"/>
    <property type="project" value="UniProtKB-SubCell"/>
</dbReference>
<evidence type="ECO:0000256" key="16">
    <source>
        <dbReference type="RuleBase" id="RU004165"/>
    </source>
</evidence>
<dbReference type="EMBL" id="CP003772">
    <property type="protein sequence ID" value="AFQ03826.1"/>
    <property type="molecule type" value="Genomic_DNA"/>
</dbReference>
<evidence type="ECO:0000256" key="15">
    <source>
        <dbReference type="RuleBase" id="RU000544"/>
    </source>
</evidence>
<gene>
    <name evidence="12" type="primary">tdk</name>
    <name evidence="17" type="ORF">CM1_00160</name>
</gene>
<keyword evidence="10 12" id="KW-0067">ATP-binding</keyword>
<dbReference type="InterPro" id="IPR020633">
    <property type="entry name" value="Thymidine_kinase_CS"/>
</dbReference>
<dbReference type="EC" id="2.7.1.21" evidence="2 12"/>
<sequence>MGKYQPSFQTKKGWTEVICGPMFSGKTEKLLHKIKRWKIAKISVVIFKPIIDTRQTNIVKSRNGEYDQAITINSPFEIYDHLVDKNYQIVAIDEAQFFSNEIIEVVTTLNEIGTNVIISGLDTDFRAEPFGCIPQLLAIADVVNKLDAICNVCGSLAQRTQRLVNKNTNDNLVLIGDAEAYEARCKLHHSFLTKKHVTVKTKNFKEQVQGKTQ</sequence>
<comment type="subunit">
    <text evidence="12">Homotetramer.</text>
</comment>
<keyword evidence="9 12" id="KW-0862">Zinc</keyword>
<proteinExistence type="inferred from homology"/>
<evidence type="ECO:0000256" key="12">
    <source>
        <dbReference type="HAMAP-Rule" id="MF_00124"/>
    </source>
</evidence>
<keyword evidence="8 12" id="KW-0418">Kinase</keyword>
<keyword evidence="7 12" id="KW-0547">Nucleotide-binding</keyword>
<dbReference type="InterPro" id="IPR001267">
    <property type="entry name" value="Thymidine_kinase"/>
</dbReference>
<protein>
    <recommendedName>
        <fullName evidence="2 12">Thymidine kinase</fullName>
        <ecNumber evidence="2 12">2.7.1.21</ecNumber>
    </recommendedName>
</protein>
<dbReference type="AlphaFoldDB" id="A0ABC7ZIE7"/>
<feature type="active site" description="Proton acceptor" evidence="12 13">
    <location>
        <position position="94"/>
    </location>
</feature>
<evidence type="ECO:0000256" key="8">
    <source>
        <dbReference type="ARBA" id="ARBA00022777"/>
    </source>
</evidence>
<keyword evidence="3 12" id="KW-0963">Cytoplasm</keyword>
<dbReference type="GeneID" id="99646842"/>
<dbReference type="GO" id="GO:0004797">
    <property type="term" value="F:thymidine kinase activity"/>
    <property type="evidence" value="ECO:0007669"/>
    <property type="project" value="UniProtKB-UniRule"/>
</dbReference>
<organism evidence="17 18">
    <name type="scientific">Mycoplasmoides genitalium M6320</name>
    <dbReference type="NCBI Taxonomy" id="662945"/>
    <lineage>
        <taxon>Bacteria</taxon>
        <taxon>Bacillati</taxon>
        <taxon>Mycoplasmatota</taxon>
        <taxon>Mycoplasmoidales</taxon>
        <taxon>Mycoplasmoidaceae</taxon>
        <taxon>Mycoplasmoides</taxon>
    </lineage>
</organism>
<feature type="binding site" evidence="12">
    <location>
        <position position="153"/>
    </location>
    <ligand>
        <name>Zn(2+)</name>
        <dbReference type="ChEBI" id="CHEBI:29105"/>
    </ligand>
</feature>
<evidence type="ECO:0000256" key="9">
    <source>
        <dbReference type="ARBA" id="ARBA00022833"/>
    </source>
</evidence>
<evidence type="ECO:0000256" key="3">
    <source>
        <dbReference type="ARBA" id="ARBA00022490"/>
    </source>
</evidence>
<dbReference type="KEGG" id="mgx:CM1_00160"/>
<comment type="catalytic activity">
    <reaction evidence="11 12 15">
        <text>thymidine + ATP = dTMP + ADP + H(+)</text>
        <dbReference type="Rhea" id="RHEA:19129"/>
        <dbReference type="ChEBI" id="CHEBI:15378"/>
        <dbReference type="ChEBI" id="CHEBI:17748"/>
        <dbReference type="ChEBI" id="CHEBI:30616"/>
        <dbReference type="ChEBI" id="CHEBI:63528"/>
        <dbReference type="ChEBI" id="CHEBI:456216"/>
        <dbReference type="EC" id="2.7.1.21"/>
    </reaction>
</comment>
<evidence type="ECO:0000256" key="11">
    <source>
        <dbReference type="ARBA" id="ARBA00048254"/>
    </source>
</evidence>
<dbReference type="Gene3D" id="3.30.60.20">
    <property type="match status" value="1"/>
</dbReference>
<feature type="binding site" evidence="12">
    <location>
        <position position="185"/>
    </location>
    <ligand>
        <name>Zn(2+)</name>
        <dbReference type="ChEBI" id="CHEBI:29105"/>
    </ligand>
</feature>
<evidence type="ECO:0000256" key="7">
    <source>
        <dbReference type="ARBA" id="ARBA00022741"/>
    </source>
</evidence>
<evidence type="ECO:0000256" key="2">
    <source>
        <dbReference type="ARBA" id="ARBA00012118"/>
    </source>
</evidence>
<evidence type="ECO:0000256" key="14">
    <source>
        <dbReference type="PIRSR" id="PIRSR035805-2"/>
    </source>
</evidence>
<dbReference type="FunFam" id="3.40.50.300:FF:001270">
    <property type="entry name" value="Thymidine kinase"/>
    <property type="match status" value="1"/>
</dbReference>
<keyword evidence="5 12" id="KW-0808">Transferase</keyword>
<comment type="subcellular location">
    <subcellularLocation>
        <location evidence="12">Cytoplasm</location>
    </subcellularLocation>
</comment>
<dbReference type="Pfam" id="PF00265">
    <property type="entry name" value="TK"/>
    <property type="match status" value="1"/>
</dbReference>
<evidence type="ECO:0000256" key="6">
    <source>
        <dbReference type="ARBA" id="ARBA00022723"/>
    </source>
</evidence>
<dbReference type="PANTHER" id="PTHR11441">
    <property type="entry name" value="THYMIDINE KINASE"/>
    <property type="match status" value="1"/>
</dbReference>
<dbReference type="SMR" id="A0ABC7ZIE7"/>
<dbReference type="GO" id="GO:0005524">
    <property type="term" value="F:ATP binding"/>
    <property type="evidence" value="ECO:0007669"/>
    <property type="project" value="UniProtKB-UniRule"/>
</dbReference>
<evidence type="ECO:0000256" key="5">
    <source>
        <dbReference type="ARBA" id="ARBA00022679"/>
    </source>
</evidence>
<dbReference type="PANTHER" id="PTHR11441:SF0">
    <property type="entry name" value="THYMIDINE KINASE, CYTOSOLIC"/>
    <property type="match status" value="1"/>
</dbReference>
<reference evidence="17 18" key="1">
    <citation type="journal article" date="2012" name="J. Bacteriol.">
        <title>Draft Genome Sequences of Four Axenic Mycoplasma genitalium Strains Isolated from Denmark, Japan, and Australia.</title>
        <authorList>
            <person name="McGowin C.L."/>
            <person name="Ma L."/>
            <person name="Jensen J.S."/>
            <person name="Mancuso M.M."/>
            <person name="Hamasuna R."/>
            <person name="Adegboye D."/>
            <person name="Martin D.H."/>
        </authorList>
    </citation>
    <scope>NUCLEOTIDE SEQUENCE [LARGE SCALE GENOMIC DNA]</scope>
    <source>
        <strain evidence="17 18">M6320</strain>
    </source>
</reference>
<keyword evidence="4 12" id="KW-0237">DNA synthesis</keyword>
<name>A0ABC7ZIE7_MYCGT</name>
<keyword evidence="6 12" id="KW-0479">Metal-binding</keyword>
<dbReference type="PIRSF" id="PIRSF035805">
    <property type="entry name" value="TK_cell"/>
    <property type="match status" value="1"/>
</dbReference>
<evidence type="ECO:0000256" key="10">
    <source>
        <dbReference type="ARBA" id="ARBA00022840"/>
    </source>
</evidence>
<dbReference type="SUPFAM" id="SSF57716">
    <property type="entry name" value="Glucocorticoid receptor-like (DNA-binding domain)"/>
    <property type="match status" value="1"/>
</dbReference>
<feature type="binding site" evidence="14">
    <location>
        <begin position="173"/>
        <end position="176"/>
    </location>
    <ligand>
        <name>substrate</name>
    </ligand>
</feature>
<dbReference type="Proteomes" id="UP000005254">
    <property type="component" value="Chromosome"/>
</dbReference>
<dbReference type="GO" id="GO:0042802">
    <property type="term" value="F:identical protein binding"/>
    <property type="evidence" value="ECO:0007669"/>
    <property type="project" value="UniProtKB-ARBA"/>
</dbReference>
<dbReference type="NCBIfam" id="NF003296">
    <property type="entry name" value="PRK04296.1-1"/>
    <property type="match status" value="1"/>
</dbReference>
<evidence type="ECO:0000256" key="4">
    <source>
        <dbReference type="ARBA" id="ARBA00022634"/>
    </source>
</evidence>
<dbReference type="PROSITE" id="PS00603">
    <property type="entry name" value="TK_CELLULAR_TYPE"/>
    <property type="match status" value="1"/>
</dbReference>
<feature type="binding site" evidence="12">
    <location>
        <position position="188"/>
    </location>
    <ligand>
        <name>Zn(2+)</name>
        <dbReference type="ChEBI" id="CHEBI:29105"/>
    </ligand>
</feature>
<evidence type="ECO:0000313" key="17">
    <source>
        <dbReference type="EMBL" id="AFQ03826.1"/>
    </source>
</evidence>
<feature type="binding site" evidence="12">
    <location>
        <position position="150"/>
    </location>
    <ligand>
        <name>Zn(2+)</name>
        <dbReference type="ChEBI" id="CHEBI:29105"/>
    </ligand>
</feature>
<evidence type="ECO:0000256" key="1">
    <source>
        <dbReference type="ARBA" id="ARBA00007587"/>
    </source>
</evidence>
<accession>A0ABC7ZIE7</accession>
<dbReference type="InterPro" id="IPR027417">
    <property type="entry name" value="P-loop_NTPase"/>
</dbReference>
<feature type="binding site" evidence="12">
    <location>
        <begin position="93"/>
        <end position="96"/>
    </location>
    <ligand>
        <name>ATP</name>
        <dbReference type="ChEBI" id="CHEBI:30616"/>
    </ligand>
</feature>
<dbReference type="HAMAP" id="MF_00124">
    <property type="entry name" value="Thymidine_kinase"/>
    <property type="match status" value="1"/>
</dbReference>
<dbReference type="GO" id="GO:0008270">
    <property type="term" value="F:zinc ion binding"/>
    <property type="evidence" value="ECO:0007669"/>
    <property type="project" value="UniProtKB-UniRule"/>
</dbReference>